<gene>
    <name evidence="6" type="ORF">NOO_LOCUS7655</name>
</gene>
<dbReference type="InterPro" id="IPR001534">
    <property type="entry name" value="Transthyretin-like"/>
</dbReference>
<reference evidence="8" key="1">
    <citation type="submission" date="2016-06" db="UniProtKB">
        <authorList>
            <consortium name="WormBaseParasite"/>
        </authorList>
    </citation>
    <scope>IDENTIFICATION</scope>
</reference>
<keyword evidence="3" id="KW-0964">Secreted</keyword>
<dbReference type="PANTHER" id="PTHR21700:SF30">
    <property type="entry name" value="TRANSTHYRETIN-LIKE FAMILY PROTEIN"/>
    <property type="match status" value="1"/>
</dbReference>
<evidence type="ECO:0000256" key="5">
    <source>
        <dbReference type="SAM" id="SignalP"/>
    </source>
</evidence>
<evidence type="ECO:0000256" key="3">
    <source>
        <dbReference type="ARBA" id="ARBA00022525"/>
    </source>
</evidence>
<comment type="subcellular location">
    <subcellularLocation>
        <location evidence="1">Secreted</location>
    </subcellularLocation>
</comment>
<dbReference type="EMBL" id="UYRW01002826">
    <property type="protein sequence ID" value="VDK86873.1"/>
    <property type="molecule type" value="Genomic_DNA"/>
</dbReference>
<reference evidence="6 7" key="2">
    <citation type="submission" date="2018-08" db="EMBL/GenBank/DDBJ databases">
        <authorList>
            <person name="Laetsch R D."/>
            <person name="Stevens L."/>
            <person name="Kumar S."/>
            <person name="Blaxter L. M."/>
        </authorList>
    </citation>
    <scope>NUCLEOTIDE SEQUENCE [LARGE SCALE GENOMIC DNA]</scope>
</reference>
<evidence type="ECO:0000313" key="8">
    <source>
        <dbReference type="WBParaSite" id="nOo.2.0.1.t07655-RA"/>
    </source>
</evidence>
<organism evidence="8">
    <name type="scientific">Onchocerca ochengi</name>
    <name type="common">Filarial nematode worm</name>
    <dbReference type="NCBI Taxonomy" id="42157"/>
    <lineage>
        <taxon>Eukaryota</taxon>
        <taxon>Metazoa</taxon>
        <taxon>Ecdysozoa</taxon>
        <taxon>Nematoda</taxon>
        <taxon>Chromadorea</taxon>
        <taxon>Rhabditida</taxon>
        <taxon>Spirurina</taxon>
        <taxon>Spiruromorpha</taxon>
        <taxon>Filarioidea</taxon>
        <taxon>Onchocercidae</taxon>
        <taxon>Onchocerca</taxon>
    </lineage>
</organism>
<dbReference type="GO" id="GO:0005576">
    <property type="term" value="C:extracellular region"/>
    <property type="evidence" value="ECO:0007669"/>
    <property type="project" value="UniProtKB-SubCell"/>
</dbReference>
<evidence type="ECO:0000256" key="1">
    <source>
        <dbReference type="ARBA" id="ARBA00004613"/>
    </source>
</evidence>
<dbReference type="Proteomes" id="UP000271087">
    <property type="component" value="Unassembled WGS sequence"/>
</dbReference>
<sequence>MILCYIFILLGIDAISVNAGVTETLQGIAVIGKLTCGTKPISGVQVQIWEEDPGNDPDDLLNTTFSDAKGAFGLFGQDVEATTIEPYLVINHNCDNGVINPNCTVIDEYSIPKEFVGKTYNMHTISLNTAGMNHRKKCE</sequence>
<dbReference type="Gene3D" id="2.60.40.3330">
    <property type="match status" value="1"/>
</dbReference>
<feature type="chain" id="PRO_5043137584" evidence="5">
    <location>
        <begin position="20"/>
        <end position="139"/>
    </location>
</feature>
<dbReference type="GO" id="GO:0009986">
    <property type="term" value="C:cell surface"/>
    <property type="evidence" value="ECO:0007669"/>
    <property type="project" value="InterPro"/>
</dbReference>
<dbReference type="OrthoDB" id="5852581at2759"/>
<dbReference type="WBParaSite" id="nOo.2.0.1.t07655-RA">
    <property type="protein sequence ID" value="nOo.2.0.1.t07655-RA"/>
    <property type="gene ID" value="nOo.2.0.1.g07655"/>
</dbReference>
<feature type="signal peptide" evidence="5">
    <location>
        <begin position="1"/>
        <end position="19"/>
    </location>
</feature>
<protein>
    <submittedName>
        <fullName evidence="8">Transthyretin-like family protein</fullName>
    </submittedName>
</protein>
<evidence type="ECO:0000313" key="6">
    <source>
        <dbReference type="EMBL" id="VDK86873.1"/>
    </source>
</evidence>
<evidence type="ECO:0000256" key="4">
    <source>
        <dbReference type="ARBA" id="ARBA00022729"/>
    </source>
</evidence>
<keyword evidence="4 5" id="KW-0732">Signal</keyword>
<proteinExistence type="inferred from homology"/>
<evidence type="ECO:0000313" key="7">
    <source>
        <dbReference type="Proteomes" id="UP000271087"/>
    </source>
</evidence>
<keyword evidence="7" id="KW-1185">Reference proteome</keyword>
<dbReference type="InterPro" id="IPR038479">
    <property type="entry name" value="Transthyretin-like_sf"/>
</dbReference>
<name>A0A182EHS9_ONCOC</name>
<evidence type="ECO:0000256" key="2">
    <source>
        <dbReference type="ARBA" id="ARBA00010112"/>
    </source>
</evidence>
<dbReference type="AlphaFoldDB" id="A0A182EHS9"/>
<dbReference type="PANTHER" id="PTHR21700">
    <property type="entry name" value="TRANSTHYRETIN-LIKE FAMILY PROTEIN-RELATED"/>
    <property type="match status" value="1"/>
</dbReference>
<dbReference type="Pfam" id="PF01060">
    <property type="entry name" value="TTR-52"/>
    <property type="match status" value="1"/>
</dbReference>
<accession>A0A182EHS9</accession>
<comment type="similarity">
    <text evidence="2">Belongs to the nematode transthyretin-like family.</text>
</comment>